<sequence>MKTVKINRKAKLIIFAAVLAALALIIIIDNVFPNPLGPNVRLITGTVSAISIIAACLILALTVYRAVKNRRIKIVSTIFLVLALVILVGLNLVVSGLHVLLNQLFTPNKAVTPTEITERAKELTMQLEAEGLVLLKNDNRILPLSKGKVNVFGYASQQIVYGGAGSGSSDESKNVTLKPALEAAGFEVNQELVDFYKSHQTEKTASNVLEMLGGGYDVPEVPVSEYSAALLDRAKAFSDTAIIVISRNGGEGADMPLDMAEYTGGTPGRHYLQLTDNEADMVSMVESNFNRVIVLVNSSSPLNLGFLDNGTIDAALWIGGPGSTGLLAVAKVLSGDINPSGRLVDIYAYDVTSSPGFFNTGSFKYLGSEHPASGLTALFSGGEPRLHSFNNYQEGIYVGYRYYETAAEDGFIDYDVTVQYPFGYGLSYTTFEQTMGSLNASGDLITVDITVKNTGNAAGKDVVQLYNSAPYNMGGIEKAHVVLIAFAKTRLLQPNESQTLSLSFKIEDLGSYDYKTARAYVVEPGEYQIKLMNNSHDVIDSRLFTVDALIAGRRSDLIPATNRFDDAFGDVAYISRADWAGTMPAKKTEDKHITPGIFAQLQDTDINVDPNARDIVFRKNNLTLADLKGLPYDDPKWDLLLEQLSVRDMEYLIGVGGWQTVRVASVGKPQVLDIDGPAGLNGLINGTTGNQYTSAVVAASTWNTELVEEFGESLGREAQSKNVSGLYAPAMNIHRTPFSGRNFEYYSEDGFLSGKMGAAMVRGINSTNTYTYIKHFALDDQETNIIGLAIWSNEQAIREIYLRPFEITVKEGKSRAVMSSWNRIGTRWTGANKALLTDVLRGEWGFLGVVITDNAMLGNFMDPDQAIEAGNDLMLNSMSSTFQSSDSSYGRQNMRKASRNILYVVANSNALDNAAPGGVHLWLWVLIFVNLALFSLIALGFVKASAKKKPGKAKKNET</sequence>
<dbReference type="Pfam" id="PF00933">
    <property type="entry name" value="Glyco_hydro_3"/>
    <property type="match status" value="1"/>
</dbReference>
<dbReference type="Pfam" id="PF01915">
    <property type="entry name" value="Glyco_hydro_3_C"/>
    <property type="match status" value="1"/>
</dbReference>
<dbReference type="PANTHER" id="PTHR42715">
    <property type="entry name" value="BETA-GLUCOSIDASE"/>
    <property type="match status" value="1"/>
</dbReference>
<dbReference type="Gene3D" id="3.20.20.300">
    <property type="entry name" value="Glycoside hydrolase, family 3, N-terminal domain"/>
    <property type="match status" value="1"/>
</dbReference>
<keyword evidence="3" id="KW-1133">Transmembrane helix</keyword>
<comment type="similarity">
    <text evidence="1">Belongs to the glycosyl hydrolase 3 family.</text>
</comment>
<evidence type="ECO:0000256" key="3">
    <source>
        <dbReference type="SAM" id="Phobius"/>
    </source>
</evidence>
<feature type="transmembrane region" description="Helical" evidence="3">
    <location>
        <begin position="921"/>
        <end position="942"/>
    </location>
</feature>
<organism evidence="5">
    <name type="scientific">uncultured bacterium contig00019</name>
    <dbReference type="NCBI Taxonomy" id="1181510"/>
    <lineage>
        <taxon>Bacteria</taxon>
        <taxon>environmental samples</taxon>
    </lineage>
</organism>
<keyword evidence="3" id="KW-0812">Transmembrane</keyword>
<dbReference type="InterPro" id="IPR036962">
    <property type="entry name" value="Glyco_hydro_3_N_sf"/>
</dbReference>
<dbReference type="SMART" id="SM01217">
    <property type="entry name" value="Fn3_like"/>
    <property type="match status" value="1"/>
</dbReference>
<keyword evidence="3" id="KW-0472">Membrane</keyword>
<dbReference type="PRINTS" id="PR00133">
    <property type="entry name" value="GLHYDRLASE3"/>
</dbReference>
<dbReference type="InterPro" id="IPR036881">
    <property type="entry name" value="Glyco_hydro_3_C_sf"/>
</dbReference>
<dbReference type="PANTHER" id="PTHR42715:SF10">
    <property type="entry name" value="BETA-GLUCOSIDASE"/>
    <property type="match status" value="1"/>
</dbReference>
<dbReference type="AlphaFoldDB" id="A0A806K0N2"/>
<dbReference type="InterPro" id="IPR002772">
    <property type="entry name" value="Glyco_hydro_3_C"/>
</dbReference>
<dbReference type="InterPro" id="IPR017853">
    <property type="entry name" value="GH"/>
</dbReference>
<name>A0A806K0N2_9BACT</name>
<dbReference type="SUPFAM" id="SSF52279">
    <property type="entry name" value="Beta-D-glucan exohydrolase, C-terminal domain"/>
    <property type="match status" value="1"/>
</dbReference>
<feature type="domain" description="Fibronectin type III-like" evidence="4">
    <location>
        <begin position="461"/>
        <end position="535"/>
    </location>
</feature>
<proteinExistence type="inferred from homology"/>
<dbReference type="EMBL" id="JQ844216">
    <property type="protein sequence ID" value="AGS52903.1"/>
    <property type="molecule type" value="Genomic_DNA"/>
</dbReference>
<evidence type="ECO:0000256" key="1">
    <source>
        <dbReference type="ARBA" id="ARBA00005336"/>
    </source>
</evidence>
<dbReference type="Gene3D" id="2.60.40.10">
    <property type="entry name" value="Immunoglobulins"/>
    <property type="match status" value="1"/>
</dbReference>
<dbReference type="Gene3D" id="3.40.50.1700">
    <property type="entry name" value="Glycoside hydrolase family 3 C-terminal domain"/>
    <property type="match status" value="1"/>
</dbReference>
<dbReference type="InterPro" id="IPR013783">
    <property type="entry name" value="Ig-like_fold"/>
</dbReference>
<dbReference type="InterPro" id="IPR026891">
    <property type="entry name" value="Fn3-like"/>
</dbReference>
<evidence type="ECO:0000313" key="5">
    <source>
        <dbReference type="EMBL" id="AGS52903.1"/>
    </source>
</evidence>
<keyword evidence="5" id="KW-0326">Glycosidase</keyword>
<feature type="transmembrane region" description="Helical" evidence="3">
    <location>
        <begin position="44"/>
        <end position="67"/>
    </location>
</feature>
<feature type="transmembrane region" description="Helical" evidence="3">
    <location>
        <begin position="12"/>
        <end position="32"/>
    </location>
</feature>
<keyword evidence="2 5" id="KW-0378">Hydrolase</keyword>
<dbReference type="InterPro" id="IPR050288">
    <property type="entry name" value="Cellulose_deg_GH3"/>
</dbReference>
<accession>A0A806K0N2</accession>
<dbReference type="SUPFAM" id="SSF51445">
    <property type="entry name" value="(Trans)glycosidases"/>
    <property type="match status" value="1"/>
</dbReference>
<dbReference type="InterPro" id="IPR001764">
    <property type="entry name" value="Glyco_hydro_3_N"/>
</dbReference>
<evidence type="ECO:0000256" key="2">
    <source>
        <dbReference type="ARBA" id="ARBA00022801"/>
    </source>
</evidence>
<dbReference type="GO" id="GO:0005975">
    <property type="term" value="P:carbohydrate metabolic process"/>
    <property type="evidence" value="ECO:0007669"/>
    <property type="project" value="InterPro"/>
</dbReference>
<protein>
    <submittedName>
        <fullName evidence="5">Beta-glucosidase</fullName>
        <ecNumber evidence="5">3.2.1.21</ecNumber>
    </submittedName>
</protein>
<reference evidence="5" key="1">
    <citation type="submission" date="2012-03" db="EMBL/GenBank/DDBJ databases">
        <title>Functional metagenomics reveals considerable lignocellulase gene clusters in the gut microbiome of a wood-feeding higher termite.</title>
        <authorList>
            <person name="Liu N."/>
        </authorList>
    </citation>
    <scope>NUCLEOTIDE SEQUENCE</scope>
</reference>
<evidence type="ECO:0000259" key="4">
    <source>
        <dbReference type="SMART" id="SM01217"/>
    </source>
</evidence>
<dbReference type="Pfam" id="PF14310">
    <property type="entry name" value="Fn3-like"/>
    <property type="match status" value="1"/>
</dbReference>
<dbReference type="EC" id="3.2.1.21" evidence="5"/>
<dbReference type="GO" id="GO:0008422">
    <property type="term" value="F:beta-glucosidase activity"/>
    <property type="evidence" value="ECO:0007669"/>
    <property type="project" value="UniProtKB-EC"/>
</dbReference>
<feature type="transmembrane region" description="Helical" evidence="3">
    <location>
        <begin position="79"/>
        <end position="101"/>
    </location>
</feature>